<dbReference type="InterPro" id="IPR007484">
    <property type="entry name" value="Peptidase_M28"/>
</dbReference>
<accession>A0A7R8UFT2</accession>
<dbReference type="InterPro" id="IPR040234">
    <property type="entry name" value="QC/QCL"/>
</dbReference>
<feature type="chain" id="PRO_5030666617" description="Glutaminyl-peptide cyclotransferase" evidence="13">
    <location>
        <begin position="21"/>
        <end position="344"/>
    </location>
</feature>
<feature type="signal peptide" evidence="13">
    <location>
        <begin position="1"/>
        <end position="20"/>
    </location>
</feature>
<evidence type="ECO:0000313" key="16">
    <source>
        <dbReference type="Proteomes" id="UP000594454"/>
    </source>
</evidence>
<evidence type="ECO:0000256" key="13">
    <source>
        <dbReference type="SAM" id="SignalP"/>
    </source>
</evidence>
<reference evidence="15 16" key="1">
    <citation type="submission" date="2020-11" db="EMBL/GenBank/DDBJ databases">
        <authorList>
            <person name="Wallbank WR R."/>
            <person name="Pardo Diaz C."/>
            <person name="Kozak K."/>
            <person name="Martin S."/>
            <person name="Jiggins C."/>
            <person name="Moest M."/>
            <person name="Warren A I."/>
            <person name="Generalovic N T."/>
            <person name="Byers J.R.P. K."/>
            <person name="Montejo-Kovacevich G."/>
            <person name="Yen C E."/>
        </authorList>
    </citation>
    <scope>NUCLEOTIDE SEQUENCE [LARGE SCALE GENOMIC DNA]</scope>
</reference>
<dbReference type="GO" id="GO:0005576">
    <property type="term" value="C:extracellular region"/>
    <property type="evidence" value="ECO:0007669"/>
    <property type="project" value="UniProtKB-SubCell"/>
</dbReference>
<dbReference type="Pfam" id="PF04389">
    <property type="entry name" value="Peptidase_M28"/>
    <property type="match status" value="1"/>
</dbReference>
<evidence type="ECO:0000256" key="4">
    <source>
        <dbReference type="ARBA" id="ARBA00012012"/>
    </source>
</evidence>
<evidence type="ECO:0000256" key="9">
    <source>
        <dbReference type="ARBA" id="ARBA00022833"/>
    </source>
</evidence>
<evidence type="ECO:0000259" key="14">
    <source>
        <dbReference type="Pfam" id="PF04389"/>
    </source>
</evidence>
<dbReference type="PANTHER" id="PTHR12283">
    <property type="entry name" value="GLUTAMINYL-PEPTIDE CYCLOTRANSFERASE"/>
    <property type="match status" value="1"/>
</dbReference>
<comment type="similarity">
    <text evidence="3">Belongs to the glutaminyl-peptide cyclotransferase family.</text>
</comment>
<dbReference type="FunCoup" id="A0A7R8UFT2">
    <property type="interactions" value="539"/>
</dbReference>
<proteinExistence type="inferred from homology"/>
<comment type="catalytic activity">
    <reaction evidence="1">
        <text>N-terminal L-glutaminyl-[peptide] = N-terminal 5-oxo-L-prolyl-[peptide] + NH4(+)</text>
        <dbReference type="Rhea" id="RHEA:23652"/>
        <dbReference type="Rhea" id="RHEA-COMP:11736"/>
        <dbReference type="Rhea" id="RHEA-COMP:11846"/>
        <dbReference type="ChEBI" id="CHEBI:28938"/>
        <dbReference type="ChEBI" id="CHEBI:64722"/>
        <dbReference type="ChEBI" id="CHEBI:87215"/>
        <dbReference type="EC" id="2.3.2.5"/>
    </reaction>
</comment>
<evidence type="ECO:0000256" key="3">
    <source>
        <dbReference type="ARBA" id="ARBA00006014"/>
    </source>
</evidence>
<keyword evidence="7" id="KW-0808">Transferase</keyword>
<dbReference type="PANTHER" id="PTHR12283:SF6">
    <property type="entry name" value="GLUTAMINYL-PEPTIDE CYCLOTRANSFERASE-RELATED"/>
    <property type="match status" value="1"/>
</dbReference>
<evidence type="ECO:0000256" key="8">
    <source>
        <dbReference type="ARBA" id="ARBA00022723"/>
    </source>
</evidence>
<dbReference type="InterPro" id="IPR037457">
    <property type="entry name" value="M28_QC"/>
</dbReference>
<dbReference type="OrthoDB" id="3907302at2759"/>
<evidence type="ECO:0000256" key="12">
    <source>
        <dbReference type="ARBA" id="ARBA00057903"/>
    </source>
</evidence>
<dbReference type="Gene3D" id="3.40.630.10">
    <property type="entry name" value="Zn peptidases"/>
    <property type="match status" value="1"/>
</dbReference>
<dbReference type="AlphaFoldDB" id="A0A7R8UFT2"/>
<gene>
    <name evidence="15" type="ORF">HERILL_LOCUS2987</name>
</gene>
<keyword evidence="13" id="KW-0732">Signal</keyword>
<keyword evidence="8" id="KW-0479">Metal-binding</keyword>
<dbReference type="EC" id="2.3.2.5" evidence="4"/>
<evidence type="ECO:0000256" key="6">
    <source>
        <dbReference type="ARBA" id="ARBA00022525"/>
    </source>
</evidence>
<keyword evidence="9" id="KW-0862">Zinc</keyword>
<evidence type="ECO:0000256" key="7">
    <source>
        <dbReference type="ARBA" id="ARBA00022679"/>
    </source>
</evidence>
<keyword evidence="10" id="KW-1015">Disulfide bond</keyword>
<organism evidence="15 16">
    <name type="scientific">Hermetia illucens</name>
    <name type="common">Black soldier fly</name>
    <dbReference type="NCBI Taxonomy" id="343691"/>
    <lineage>
        <taxon>Eukaryota</taxon>
        <taxon>Metazoa</taxon>
        <taxon>Ecdysozoa</taxon>
        <taxon>Arthropoda</taxon>
        <taxon>Hexapoda</taxon>
        <taxon>Insecta</taxon>
        <taxon>Pterygota</taxon>
        <taxon>Neoptera</taxon>
        <taxon>Endopterygota</taxon>
        <taxon>Diptera</taxon>
        <taxon>Brachycera</taxon>
        <taxon>Stratiomyomorpha</taxon>
        <taxon>Stratiomyidae</taxon>
        <taxon>Hermetiinae</taxon>
        <taxon>Hermetia</taxon>
    </lineage>
</organism>
<dbReference type="CDD" id="cd03880">
    <property type="entry name" value="M28_QC_like"/>
    <property type="match status" value="1"/>
</dbReference>
<dbReference type="FunFam" id="3.40.630.10:FF:000029">
    <property type="entry name" value="Glutaminyl-peptide cyclotransferase"/>
    <property type="match status" value="1"/>
</dbReference>
<dbReference type="Proteomes" id="UP000594454">
    <property type="component" value="Chromosome 1"/>
</dbReference>
<keyword evidence="11" id="KW-0012">Acyltransferase</keyword>
<dbReference type="GO" id="GO:0016603">
    <property type="term" value="F:glutaminyl-peptide cyclotransferase activity"/>
    <property type="evidence" value="ECO:0007669"/>
    <property type="project" value="UniProtKB-EC"/>
</dbReference>
<comment type="function">
    <text evidence="12">Acts as a glutaminyl-peptide cyclotransferase. Responsible for the biosynthesis of pyroglutamyl peptides. Might be more efficient in the conversion of tri and tetrapeptides in vitro. Might have a relative preference for substrates containing hydrophobic amino acids in vitro.</text>
</comment>
<evidence type="ECO:0000313" key="15">
    <source>
        <dbReference type="EMBL" id="CAD7079794.1"/>
    </source>
</evidence>
<protein>
    <recommendedName>
        <fullName evidence="5">Glutaminyl-peptide cyclotransferase</fullName>
        <ecNumber evidence="4">2.3.2.5</ecNumber>
    </recommendedName>
</protein>
<evidence type="ECO:0000256" key="10">
    <source>
        <dbReference type="ARBA" id="ARBA00023157"/>
    </source>
</evidence>
<dbReference type="GO" id="GO:0008270">
    <property type="term" value="F:zinc ion binding"/>
    <property type="evidence" value="ECO:0007669"/>
    <property type="project" value="TreeGrafter"/>
</dbReference>
<evidence type="ECO:0000256" key="1">
    <source>
        <dbReference type="ARBA" id="ARBA00000001"/>
    </source>
</evidence>
<keyword evidence="6" id="KW-0964">Secreted</keyword>
<comment type="subcellular location">
    <subcellularLocation>
        <location evidence="2">Secreted</location>
    </subcellularLocation>
</comment>
<dbReference type="SUPFAM" id="SSF53187">
    <property type="entry name" value="Zn-dependent exopeptidases"/>
    <property type="match status" value="1"/>
</dbReference>
<keyword evidence="16" id="KW-1185">Reference proteome</keyword>
<evidence type="ECO:0000256" key="11">
    <source>
        <dbReference type="ARBA" id="ARBA00023315"/>
    </source>
</evidence>
<evidence type="ECO:0000256" key="2">
    <source>
        <dbReference type="ARBA" id="ARBA00004613"/>
    </source>
</evidence>
<dbReference type="EMBL" id="LR899009">
    <property type="protein sequence ID" value="CAD7079794.1"/>
    <property type="molecule type" value="Genomic_DNA"/>
</dbReference>
<sequence>MPRWLLVISVLLLIVELTLELDDKVNEKWINHEASEIPPHKLAKVARMTDMAHLKDAIKNILIPRVVGTPGHTQVREYIMKTMENLGWEVTVDKFKDTAPIVGRLTFQNIIAKLNPKAERYLMLACHYDSKFYTDFEFLGATDSAVPCAMMLNLAQVMKTELKSAAVNDKLSLMFVFFDGEEAFQDWTEKDSIYGARHLAQKWEKDGFLKKIDMMVLLDLLGGADPNFYSFFKKTESWYMLLVSIEERLAEGNFMSDYTVSVSSAASRKMTNRYFQTMSSNALIEDDHIPFLKRGLPILHVIPIPFPECWHKECDNGDLIDYETTENLNKIFRVFVLEYLNIDV</sequence>
<feature type="domain" description="Peptidase M28" evidence="14">
    <location>
        <begin position="109"/>
        <end position="335"/>
    </location>
</feature>
<dbReference type="InParanoid" id="A0A7R8UFT2"/>
<name>A0A7R8UFT2_HERIL</name>
<evidence type="ECO:0000256" key="5">
    <source>
        <dbReference type="ARBA" id="ARBA00016861"/>
    </source>
</evidence>